<dbReference type="CDD" id="cd05672">
    <property type="entry name" value="M20_ACY1L2-like"/>
    <property type="match status" value="1"/>
</dbReference>
<dbReference type="InterPro" id="IPR017144">
    <property type="entry name" value="Xaa-Arg_dipeptidase"/>
</dbReference>
<dbReference type="AlphaFoldDB" id="B3T9U5"/>
<dbReference type="PIRSF" id="PIRSF037226">
    <property type="entry name" value="Amidohydrolase_ACY1L2_prd"/>
    <property type="match status" value="1"/>
</dbReference>
<organism evidence="2">
    <name type="scientific">uncultured marine microorganism HF4000_APKG7H23</name>
    <dbReference type="NCBI Taxonomy" id="455551"/>
    <lineage>
        <taxon>unclassified sequences</taxon>
        <taxon>environmental samples</taxon>
    </lineage>
</organism>
<dbReference type="GO" id="GO:0046657">
    <property type="term" value="P:folic acid catabolic process"/>
    <property type="evidence" value="ECO:0007669"/>
    <property type="project" value="TreeGrafter"/>
</dbReference>
<name>B3T9U5_9ZZZZ</name>
<dbReference type="Pfam" id="PF01546">
    <property type="entry name" value="Peptidase_M20"/>
    <property type="match status" value="1"/>
</dbReference>
<proteinExistence type="predicted"/>
<reference evidence="2" key="1">
    <citation type="journal article" date="2008" name="ISME J.">
        <title>Genomic patterns of recombination, clonal divergence and environment in marine microbial populations.</title>
        <authorList>
            <person name="Konstantinidis K.T."/>
            <person name="Delong E.F."/>
        </authorList>
    </citation>
    <scope>NUCLEOTIDE SEQUENCE</scope>
</reference>
<dbReference type="NCBIfam" id="TIGR01891">
    <property type="entry name" value="amidohydrolases"/>
    <property type="match status" value="1"/>
</dbReference>
<dbReference type="FunFam" id="3.30.70.360:FF:000004">
    <property type="entry name" value="Peptidase M20 domain-containing protein 2"/>
    <property type="match status" value="1"/>
</dbReference>
<dbReference type="SUPFAM" id="SSF55031">
    <property type="entry name" value="Bacterial exopeptidase dimerisation domain"/>
    <property type="match status" value="1"/>
</dbReference>
<dbReference type="GO" id="GO:0016805">
    <property type="term" value="F:dipeptidase activity"/>
    <property type="evidence" value="ECO:0007669"/>
    <property type="project" value="InterPro"/>
</dbReference>
<dbReference type="PANTHER" id="PTHR30575">
    <property type="entry name" value="PEPTIDASE M20"/>
    <property type="match status" value="1"/>
</dbReference>
<dbReference type="InterPro" id="IPR002933">
    <property type="entry name" value="Peptidase_M20"/>
</dbReference>
<dbReference type="Gene3D" id="3.30.70.360">
    <property type="match status" value="1"/>
</dbReference>
<accession>B3T9U5</accession>
<sequence length="388" mass="40449">MELKAAAQETIGAARDGLIELSHRIHAHPELGFQEERAAGWLAEALADGGFTVETGLCDLPTAFRARAGHGPLHIAICAEYDSLPDMGHACGHNLIAAMALGAALGAARVADDAGLTVTVMGTPGEEVGDGGGKILLLERGGFEDIHAAMMVHPSPVDVAEPVIIAASSFNVHYHGKAAHASGFPELGINAADALTIAQTSIGLLRQHIRSADRVHGIITRGGEAFNIIPAHTSARYMVRAGTVEELDDIYGKVMRCFEAGALATGAKLEVEGGQKSYAHMVHDHPMAAAYRRNAESLGRSFPNLGAMAQRAAISTDMGNISLAMPSIHPAIGIDSLPAVNHQPEFAAHCVGAAADQALMDGAVAMAWTVIDMATDASLRDRLLPAGR</sequence>
<feature type="domain" description="Peptidase M20 dimerisation" evidence="1">
    <location>
        <begin position="168"/>
        <end position="260"/>
    </location>
</feature>
<dbReference type="SUPFAM" id="SSF53187">
    <property type="entry name" value="Zn-dependent exopeptidases"/>
    <property type="match status" value="1"/>
</dbReference>
<dbReference type="InterPro" id="IPR017439">
    <property type="entry name" value="Amidohydrolase"/>
</dbReference>
<dbReference type="PANTHER" id="PTHR30575:SF0">
    <property type="entry name" value="XAA-ARG DIPEPTIDASE"/>
    <property type="match status" value="1"/>
</dbReference>
<dbReference type="InterPro" id="IPR052030">
    <property type="entry name" value="Peptidase_M20/M20A_hydrolases"/>
</dbReference>
<gene>
    <name evidence="2" type="ORF">ALOHA_HF4000APKG7H23ctg3g19</name>
</gene>
<dbReference type="InterPro" id="IPR036264">
    <property type="entry name" value="Bact_exopeptidase_dim_dom"/>
</dbReference>
<dbReference type="InterPro" id="IPR011650">
    <property type="entry name" value="Peptidase_M20_dimer"/>
</dbReference>
<dbReference type="GO" id="GO:0071713">
    <property type="term" value="F:para-aminobenzoyl-glutamate hydrolase activity"/>
    <property type="evidence" value="ECO:0007669"/>
    <property type="project" value="TreeGrafter"/>
</dbReference>
<dbReference type="EMBL" id="EU016649">
    <property type="protein sequence ID" value="ABZ09354.1"/>
    <property type="molecule type" value="Genomic_DNA"/>
</dbReference>
<dbReference type="Gene3D" id="3.40.630.10">
    <property type="entry name" value="Zn peptidases"/>
    <property type="match status" value="1"/>
</dbReference>
<evidence type="ECO:0000259" key="1">
    <source>
        <dbReference type="Pfam" id="PF07687"/>
    </source>
</evidence>
<protein>
    <submittedName>
        <fullName evidence="2">Putative peptidase family M20/M25/M40</fullName>
    </submittedName>
</protein>
<evidence type="ECO:0000313" key="2">
    <source>
        <dbReference type="EMBL" id="ABZ09354.1"/>
    </source>
</evidence>
<dbReference type="Pfam" id="PF07687">
    <property type="entry name" value="M20_dimer"/>
    <property type="match status" value="1"/>
</dbReference>